<organism evidence="2 3">
    <name type="scientific">Prorocentrum cordatum</name>
    <dbReference type="NCBI Taxonomy" id="2364126"/>
    <lineage>
        <taxon>Eukaryota</taxon>
        <taxon>Sar</taxon>
        <taxon>Alveolata</taxon>
        <taxon>Dinophyceae</taxon>
        <taxon>Prorocentrales</taxon>
        <taxon>Prorocentraceae</taxon>
        <taxon>Prorocentrum</taxon>
    </lineage>
</organism>
<evidence type="ECO:0000313" key="3">
    <source>
        <dbReference type="Proteomes" id="UP001189429"/>
    </source>
</evidence>
<feature type="compositionally biased region" description="Low complexity" evidence="1">
    <location>
        <begin position="1"/>
        <end position="17"/>
    </location>
</feature>
<protein>
    <submittedName>
        <fullName evidence="2">Uncharacterized protein</fullName>
    </submittedName>
</protein>
<dbReference type="Proteomes" id="UP001189429">
    <property type="component" value="Unassembled WGS sequence"/>
</dbReference>
<dbReference type="EMBL" id="CAUYUJ010002094">
    <property type="protein sequence ID" value="CAK0799155.1"/>
    <property type="molecule type" value="Genomic_DNA"/>
</dbReference>
<proteinExistence type="predicted"/>
<accession>A0ABN9Q0L0</accession>
<sequence>ATLAALPASPAAPPEATRGPGGDEEAVDLAVLALQADDECLSEAGAPSPEGGCAVVAVQRAARVVLEGGELPTAGQLPPAPPPGRPAETARAAQASEGTPAQVPPAGPLPASLQQVTGDASAAATAADRGLGEQASEGTPAQMPPAGQPPPSLQQLTGDVSAAAMAAGRGLGEQ</sequence>
<keyword evidence="3" id="KW-1185">Reference proteome</keyword>
<feature type="non-terminal residue" evidence="2">
    <location>
        <position position="1"/>
    </location>
</feature>
<gene>
    <name evidence="2" type="ORF">PCOR1329_LOCUS7689</name>
</gene>
<comment type="caution">
    <text evidence="2">The sequence shown here is derived from an EMBL/GenBank/DDBJ whole genome shotgun (WGS) entry which is preliminary data.</text>
</comment>
<feature type="compositionally biased region" description="Pro residues" evidence="1">
    <location>
        <begin position="142"/>
        <end position="152"/>
    </location>
</feature>
<feature type="region of interest" description="Disordered" evidence="1">
    <location>
        <begin position="69"/>
        <end position="174"/>
    </location>
</feature>
<feature type="non-terminal residue" evidence="2">
    <location>
        <position position="174"/>
    </location>
</feature>
<evidence type="ECO:0000256" key="1">
    <source>
        <dbReference type="SAM" id="MobiDB-lite"/>
    </source>
</evidence>
<evidence type="ECO:0000313" key="2">
    <source>
        <dbReference type="EMBL" id="CAK0799155.1"/>
    </source>
</evidence>
<reference evidence="2" key="1">
    <citation type="submission" date="2023-10" db="EMBL/GenBank/DDBJ databases">
        <authorList>
            <person name="Chen Y."/>
            <person name="Shah S."/>
            <person name="Dougan E. K."/>
            <person name="Thang M."/>
            <person name="Chan C."/>
        </authorList>
    </citation>
    <scope>NUCLEOTIDE SEQUENCE [LARGE SCALE GENOMIC DNA]</scope>
</reference>
<name>A0ABN9Q0L0_9DINO</name>
<feature type="region of interest" description="Disordered" evidence="1">
    <location>
        <begin position="1"/>
        <end position="24"/>
    </location>
</feature>